<dbReference type="Proteomes" id="UP000230069">
    <property type="component" value="Unassembled WGS sequence"/>
</dbReference>
<gene>
    <name evidence="1" type="ORF">AQUCO_02200070v1</name>
</gene>
<keyword evidence="2" id="KW-1185">Reference proteome</keyword>
<sequence>MAFTAFIIFVGAFMYVTALFKLSPSLPNLQGSSCSSLFPFISAKELINFDSDENSKIFNLVGSTMYA</sequence>
<dbReference type="EMBL" id="KZ305039">
    <property type="protein sequence ID" value="PIA41395.1"/>
    <property type="molecule type" value="Genomic_DNA"/>
</dbReference>
<protein>
    <submittedName>
        <fullName evidence="1">Uncharacterized protein</fullName>
    </submittedName>
</protein>
<dbReference type="InParanoid" id="A0A2G5DCZ1"/>
<accession>A0A2G5DCZ1</accession>
<proteinExistence type="predicted"/>
<name>A0A2G5DCZ1_AQUCA</name>
<evidence type="ECO:0000313" key="2">
    <source>
        <dbReference type="Proteomes" id="UP000230069"/>
    </source>
</evidence>
<dbReference type="AlphaFoldDB" id="A0A2G5DCZ1"/>
<reference evidence="1 2" key="1">
    <citation type="submission" date="2017-09" db="EMBL/GenBank/DDBJ databases">
        <title>WGS assembly of Aquilegia coerulea Goldsmith.</title>
        <authorList>
            <person name="Hodges S."/>
            <person name="Kramer E."/>
            <person name="Nordborg M."/>
            <person name="Tomkins J."/>
            <person name="Borevitz J."/>
            <person name="Derieg N."/>
            <person name="Yan J."/>
            <person name="Mihaltcheva S."/>
            <person name="Hayes R.D."/>
            <person name="Rokhsar D."/>
        </authorList>
    </citation>
    <scope>NUCLEOTIDE SEQUENCE [LARGE SCALE GENOMIC DNA]</scope>
    <source>
        <strain evidence="2">cv. Goldsmith</strain>
    </source>
</reference>
<organism evidence="1 2">
    <name type="scientific">Aquilegia coerulea</name>
    <name type="common">Rocky mountain columbine</name>
    <dbReference type="NCBI Taxonomy" id="218851"/>
    <lineage>
        <taxon>Eukaryota</taxon>
        <taxon>Viridiplantae</taxon>
        <taxon>Streptophyta</taxon>
        <taxon>Embryophyta</taxon>
        <taxon>Tracheophyta</taxon>
        <taxon>Spermatophyta</taxon>
        <taxon>Magnoliopsida</taxon>
        <taxon>Ranunculales</taxon>
        <taxon>Ranunculaceae</taxon>
        <taxon>Thalictroideae</taxon>
        <taxon>Aquilegia</taxon>
    </lineage>
</organism>
<evidence type="ECO:0000313" key="1">
    <source>
        <dbReference type="EMBL" id="PIA41395.1"/>
    </source>
</evidence>